<dbReference type="AlphaFoldDB" id="S0G4X9"/>
<evidence type="ECO:0000313" key="2">
    <source>
        <dbReference type="EMBL" id="EMS79081.1"/>
    </source>
</evidence>
<comment type="caution">
    <text evidence="2">The sequence shown here is derived from an EMBL/GenBank/DDBJ whole genome shotgun (WGS) entry which is preliminary data.</text>
</comment>
<dbReference type="OrthoDB" id="5420473at2"/>
<dbReference type="Pfam" id="PF01592">
    <property type="entry name" value="NifU_N"/>
    <property type="match status" value="1"/>
</dbReference>
<feature type="domain" description="NIF system FeS cluster assembly NifU N-terminal" evidence="1">
    <location>
        <begin position="38"/>
        <end position="126"/>
    </location>
</feature>
<name>S0G4X9_9BACT</name>
<dbReference type="RefSeq" id="WP_006966168.1">
    <property type="nucleotide sequence ID" value="NZ_APJX01000005.1"/>
</dbReference>
<sequence length="135" mass="15023">MTDLDFWNRHSVQYLEMAFDTGHKEKIHDPDGYGKRTGECGDTVEFSIKVKDGVLDSISFMAHGCLNTTACCNTVVSFARGKTIDQAWEITPEQVVEYLQTLPPDHEHCAQLAVGGLYLALSDFQSGRTHRAKTA</sequence>
<proteinExistence type="predicted"/>
<dbReference type="Proteomes" id="UP000014216">
    <property type="component" value="Unassembled WGS sequence"/>
</dbReference>
<evidence type="ECO:0000313" key="3">
    <source>
        <dbReference type="Proteomes" id="UP000014216"/>
    </source>
</evidence>
<gene>
    <name evidence="2" type="ORF">Dpo_5c00030</name>
</gene>
<keyword evidence="3" id="KW-1185">Reference proteome</keyword>
<reference evidence="2 3" key="1">
    <citation type="journal article" date="2013" name="Genome Announc.">
        <title>Draft Genome Sequence of Desulfotignum phosphitoxidans DSM 13687 Strain FiPS-3.</title>
        <authorList>
            <person name="Poehlein A."/>
            <person name="Daniel R."/>
            <person name="Simeonova D.D."/>
        </authorList>
    </citation>
    <scope>NUCLEOTIDE SEQUENCE [LARGE SCALE GENOMIC DNA]</scope>
    <source>
        <strain evidence="2 3">DSM 13687</strain>
    </source>
</reference>
<dbReference type="SUPFAM" id="SSF82649">
    <property type="entry name" value="SufE/NifU"/>
    <property type="match status" value="1"/>
</dbReference>
<dbReference type="GO" id="GO:0005506">
    <property type="term" value="F:iron ion binding"/>
    <property type="evidence" value="ECO:0007669"/>
    <property type="project" value="InterPro"/>
</dbReference>
<dbReference type="GO" id="GO:0051536">
    <property type="term" value="F:iron-sulfur cluster binding"/>
    <property type="evidence" value="ECO:0007669"/>
    <property type="project" value="InterPro"/>
</dbReference>
<dbReference type="GO" id="GO:0016226">
    <property type="term" value="P:iron-sulfur cluster assembly"/>
    <property type="evidence" value="ECO:0007669"/>
    <property type="project" value="InterPro"/>
</dbReference>
<dbReference type="InterPro" id="IPR002871">
    <property type="entry name" value="NIF_FeS_clus_asmbl_NifU_N"/>
</dbReference>
<organism evidence="2 3">
    <name type="scientific">Desulfotignum phosphitoxidans DSM 13687</name>
    <dbReference type="NCBI Taxonomy" id="1286635"/>
    <lineage>
        <taxon>Bacteria</taxon>
        <taxon>Pseudomonadati</taxon>
        <taxon>Thermodesulfobacteriota</taxon>
        <taxon>Desulfobacteria</taxon>
        <taxon>Desulfobacterales</taxon>
        <taxon>Desulfobacteraceae</taxon>
        <taxon>Desulfotignum</taxon>
    </lineage>
</organism>
<dbReference type="EMBL" id="APJX01000005">
    <property type="protein sequence ID" value="EMS79081.1"/>
    <property type="molecule type" value="Genomic_DNA"/>
</dbReference>
<protein>
    <submittedName>
        <fullName evidence="2">[Fe-S] biosynthesis protein, nitrogen-fixing NifU-like protein</fullName>
    </submittedName>
</protein>
<accession>S0G4X9</accession>
<dbReference type="Gene3D" id="3.90.1010.10">
    <property type="match status" value="1"/>
</dbReference>
<dbReference type="CDD" id="cd06664">
    <property type="entry name" value="IscU_like"/>
    <property type="match status" value="1"/>
</dbReference>
<evidence type="ECO:0000259" key="1">
    <source>
        <dbReference type="Pfam" id="PF01592"/>
    </source>
</evidence>